<dbReference type="eggNOG" id="COG1520">
    <property type="taxonomic scope" value="Bacteria"/>
</dbReference>
<feature type="domain" description="Pyrrolo-quinoline quinone repeat" evidence="2">
    <location>
        <begin position="95"/>
        <end position="294"/>
    </location>
</feature>
<feature type="signal peptide" evidence="1">
    <location>
        <begin position="1"/>
        <end position="19"/>
    </location>
</feature>
<evidence type="ECO:0000313" key="3">
    <source>
        <dbReference type="EMBL" id="ADY57749.1"/>
    </source>
</evidence>
<dbReference type="STRING" id="756272.Plabr_0119"/>
<proteinExistence type="predicted"/>
<feature type="chain" id="PRO_5003260609" evidence="1">
    <location>
        <begin position="20"/>
        <end position="434"/>
    </location>
</feature>
<dbReference type="OrthoDB" id="4726955at2"/>
<accession>F0SMI7</accession>
<evidence type="ECO:0000313" key="4">
    <source>
        <dbReference type="Proteomes" id="UP000006860"/>
    </source>
</evidence>
<sequence length="434" mass="48532">MKQVWIVCLSLLVPSLAMADDWPSWMGPQRDNVWRETGIVDSFPASGPKVLWRTPIAGGYAGPAVANGRVYVTDYVTADDVKVANFQRAEFSGTERVLCLDEKTGKEIWKHEYPVKYGISYPAGPRCTPNVHQGKVYTLGAEGHLICFDEKTGKVLWQKHLPRDYNTKTPLWGYAAHPLIDGQKLISVVGGEGTHAVAFDKDTGEEIWRTLTTREQGYCPPRIIEAAGVRQLLLLYPSGLSAVNPETGKPYWTVPYEANNGSIIMTPVHAGEYIYVGGFNNRNLLVKLNQDKPDAEMVWQDKRRAALSPVNVQPFLVEQTMYGFDQNGALYGVDVPTGERLWETSEPLNSERPLRSGTAFIIKNGDRFFLFNELGELLIAELSRDGYKELDSMKVIKPTNLANGRDVVWSPPAWANKKVFVRNDEEIISVDLAK</sequence>
<reference evidence="4" key="1">
    <citation type="submission" date="2011-02" db="EMBL/GenBank/DDBJ databases">
        <title>The complete genome of Planctomyces brasiliensis DSM 5305.</title>
        <authorList>
            <person name="Lucas S."/>
            <person name="Copeland A."/>
            <person name="Lapidus A."/>
            <person name="Bruce D."/>
            <person name="Goodwin L."/>
            <person name="Pitluck S."/>
            <person name="Kyrpides N."/>
            <person name="Mavromatis K."/>
            <person name="Pagani I."/>
            <person name="Ivanova N."/>
            <person name="Ovchinnikova G."/>
            <person name="Lu M."/>
            <person name="Detter J.C."/>
            <person name="Han C."/>
            <person name="Land M."/>
            <person name="Hauser L."/>
            <person name="Markowitz V."/>
            <person name="Cheng J.-F."/>
            <person name="Hugenholtz P."/>
            <person name="Woyke T."/>
            <person name="Wu D."/>
            <person name="Tindall B."/>
            <person name="Pomrenke H.G."/>
            <person name="Brambilla E."/>
            <person name="Klenk H.-P."/>
            <person name="Eisen J.A."/>
        </authorList>
    </citation>
    <scope>NUCLEOTIDE SEQUENCE [LARGE SCALE GENOMIC DNA]</scope>
    <source>
        <strain evidence="4">ATCC 49424 / DSM 5305 / JCM 21570 / NBRC 103401 / IFAM 1448</strain>
    </source>
</reference>
<evidence type="ECO:0000256" key="1">
    <source>
        <dbReference type="SAM" id="SignalP"/>
    </source>
</evidence>
<dbReference type="HOGENOM" id="CLU_027480_2_2_0"/>
<keyword evidence="4" id="KW-1185">Reference proteome</keyword>
<dbReference type="KEGG" id="pbs:Plabr_0119"/>
<dbReference type="PANTHER" id="PTHR34512:SF30">
    <property type="entry name" value="OUTER MEMBRANE PROTEIN ASSEMBLY FACTOR BAMB"/>
    <property type="match status" value="1"/>
</dbReference>
<dbReference type="Gene3D" id="2.40.10.480">
    <property type="match status" value="1"/>
</dbReference>
<dbReference type="RefSeq" id="WP_013626493.1">
    <property type="nucleotide sequence ID" value="NC_015174.1"/>
</dbReference>
<evidence type="ECO:0000259" key="2">
    <source>
        <dbReference type="Pfam" id="PF13360"/>
    </source>
</evidence>
<dbReference type="InterPro" id="IPR011047">
    <property type="entry name" value="Quinoprotein_ADH-like_sf"/>
</dbReference>
<dbReference type="SUPFAM" id="SSF50998">
    <property type="entry name" value="Quinoprotein alcohol dehydrogenase-like"/>
    <property type="match status" value="1"/>
</dbReference>
<dbReference type="Gene3D" id="2.130.10.10">
    <property type="entry name" value="YVTN repeat-like/Quinoprotein amine dehydrogenase"/>
    <property type="match status" value="1"/>
</dbReference>
<protein>
    <submittedName>
        <fullName evidence="3">Pyrrolo-quinoline quinone repeat-containing protein</fullName>
    </submittedName>
</protein>
<name>F0SMI7_RUBBR</name>
<dbReference type="AlphaFoldDB" id="F0SMI7"/>
<dbReference type="InterPro" id="IPR002372">
    <property type="entry name" value="PQQ_rpt_dom"/>
</dbReference>
<dbReference type="InterPro" id="IPR015943">
    <property type="entry name" value="WD40/YVTN_repeat-like_dom_sf"/>
</dbReference>
<gene>
    <name evidence="3" type="ordered locus">Plabr_0119</name>
</gene>
<dbReference type="SMART" id="SM00564">
    <property type="entry name" value="PQQ"/>
    <property type="match status" value="4"/>
</dbReference>
<organism evidence="3 4">
    <name type="scientific">Rubinisphaera brasiliensis (strain ATCC 49424 / DSM 5305 / JCM 21570 / IAM 15109 / NBRC 103401 / IFAM 1448)</name>
    <name type="common">Planctomyces brasiliensis</name>
    <dbReference type="NCBI Taxonomy" id="756272"/>
    <lineage>
        <taxon>Bacteria</taxon>
        <taxon>Pseudomonadati</taxon>
        <taxon>Planctomycetota</taxon>
        <taxon>Planctomycetia</taxon>
        <taxon>Planctomycetales</taxon>
        <taxon>Planctomycetaceae</taxon>
        <taxon>Rubinisphaera</taxon>
    </lineage>
</organism>
<dbReference type="Proteomes" id="UP000006860">
    <property type="component" value="Chromosome"/>
</dbReference>
<keyword evidence="1" id="KW-0732">Signal</keyword>
<dbReference type="InterPro" id="IPR018391">
    <property type="entry name" value="PQQ_b-propeller_rpt"/>
</dbReference>
<dbReference type="EMBL" id="CP002546">
    <property type="protein sequence ID" value="ADY57749.1"/>
    <property type="molecule type" value="Genomic_DNA"/>
</dbReference>
<dbReference type="Pfam" id="PF13360">
    <property type="entry name" value="PQQ_2"/>
    <property type="match status" value="1"/>
</dbReference>
<dbReference type="PANTHER" id="PTHR34512">
    <property type="entry name" value="CELL SURFACE PROTEIN"/>
    <property type="match status" value="1"/>
</dbReference>